<dbReference type="HOGENOM" id="CLU_065523_0_0_10"/>
<dbReference type="Pfam" id="PF14129">
    <property type="entry name" value="DUF4296"/>
    <property type="match status" value="1"/>
</dbReference>
<dbReference type="RefSeq" id="WP_007574678.1">
    <property type="nucleotide sequence ID" value="NZ_BPTS01000002.1"/>
</dbReference>
<dbReference type="OrthoDB" id="678784at2"/>
<dbReference type="eggNOG" id="ENOG5033DU3">
    <property type="taxonomic scope" value="Bacteria"/>
</dbReference>
<sequence length="286" mass="31521">MRKTLLFFIAAVIASTLMMSCNQDSHVIPAGKMEDILYDYHLADAMAQQAEGGYEKNAYEYRAAVLKKYGVSQDDFDSSMVYYMRRTDELHTIYQHIADRMQNEASRLGASSVGGVTATGDSADVWNGERSLILMPNEPYNLYSFSLSTDSTFHKGDRLMLNFQSDFIFQDGMRDGIVVLAVELGNDSVASTVAHISSSMPSSLQISDNDSLGIKKIRGLFMLSKSSDANASTTTLQLMSIHNIRLIRVHPSTAASGRAPLAPVDGRIPVNANVPDSERMKPQVMR</sequence>
<name>F8N6G2_9BACT</name>
<organism evidence="3 4">
    <name type="scientific">Hallella multisaccharivorax DSM 17128</name>
    <dbReference type="NCBI Taxonomy" id="688246"/>
    <lineage>
        <taxon>Bacteria</taxon>
        <taxon>Pseudomonadati</taxon>
        <taxon>Bacteroidota</taxon>
        <taxon>Bacteroidia</taxon>
        <taxon>Bacteroidales</taxon>
        <taxon>Prevotellaceae</taxon>
        <taxon>Hallella</taxon>
    </lineage>
</organism>
<dbReference type="STRING" id="688246.Premu_1863"/>
<evidence type="ECO:0000313" key="4">
    <source>
        <dbReference type="Proteomes" id="UP000002772"/>
    </source>
</evidence>
<protein>
    <submittedName>
        <fullName evidence="3">Putative lipoprotein</fullName>
    </submittedName>
</protein>
<feature type="chain" id="PRO_5003381075" evidence="1">
    <location>
        <begin position="21"/>
        <end position="286"/>
    </location>
</feature>
<keyword evidence="3" id="KW-0449">Lipoprotein</keyword>
<feature type="domain" description="DUF4296" evidence="2">
    <location>
        <begin position="26"/>
        <end position="105"/>
    </location>
</feature>
<gene>
    <name evidence="3" type="ORF">Premu_1863</name>
</gene>
<keyword evidence="4" id="KW-1185">Reference proteome</keyword>
<evidence type="ECO:0000313" key="3">
    <source>
        <dbReference type="EMBL" id="EGN57267.1"/>
    </source>
</evidence>
<accession>F8N6G2</accession>
<dbReference type="AlphaFoldDB" id="F8N6G2"/>
<dbReference type="InterPro" id="IPR025381">
    <property type="entry name" value="DUF4296"/>
</dbReference>
<dbReference type="Proteomes" id="UP000002772">
    <property type="component" value="Unassembled WGS sequence"/>
</dbReference>
<feature type="signal peptide" evidence="1">
    <location>
        <begin position="1"/>
        <end position="20"/>
    </location>
</feature>
<dbReference type="PROSITE" id="PS51257">
    <property type="entry name" value="PROKAR_LIPOPROTEIN"/>
    <property type="match status" value="1"/>
</dbReference>
<reference evidence="4" key="1">
    <citation type="journal article" date="2011" name="Stand. Genomic Sci.">
        <title>Non-contiguous finished genome sequence of the opportunistic oral pathogen Prevotella multisaccharivorax type strain (PPPA20).</title>
        <authorList>
            <person name="Pati A."/>
            <person name="Gronow S."/>
            <person name="Lu M."/>
            <person name="Lapidus A."/>
            <person name="Nolan M."/>
            <person name="Lucas S."/>
            <person name="Hammon N."/>
            <person name="Deshpande S."/>
            <person name="Cheng J.F."/>
            <person name="Tapia R."/>
            <person name="Han C."/>
            <person name="Goodwin L."/>
            <person name="Pitluck S."/>
            <person name="Liolios K."/>
            <person name="Pagani I."/>
            <person name="Mavromatis K."/>
            <person name="Mikhailova N."/>
            <person name="Huntemann M."/>
            <person name="Chen A."/>
            <person name="Palaniappan K."/>
            <person name="Land M."/>
            <person name="Hauser L."/>
            <person name="Detter J.C."/>
            <person name="Brambilla E.M."/>
            <person name="Rohde M."/>
            <person name="Goker M."/>
            <person name="Woyke T."/>
            <person name="Bristow J."/>
            <person name="Eisen J.A."/>
            <person name="Markowitz V."/>
            <person name="Hugenholtz P."/>
            <person name="Kyrpides N.C."/>
            <person name="Klenk H.P."/>
            <person name="Ivanova N."/>
        </authorList>
    </citation>
    <scope>NUCLEOTIDE SEQUENCE [LARGE SCALE GENOMIC DNA]</scope>
    <source>
        <strain evidence="4">DSM 17128</strain>
    </source>
</reference>
<proteinExistence type="predicted"/>
<dbReference type="EMBL" id="GL945017">
    <property type="protein sequence ID" value="EGN57267.1"/>
    <property type="molecule type" value="Genomic_DNA"/>
</dbReference>
<evidence type="ECO:0000256" key="1">
    <source>
        <dbReference type="SAM" id="SignalP"/>
    </source>
</evidence>
<evidence type="ECO:0000259" key="2">
    <source>
        <dbReference type="Pfam" id="PF14129"/>
    </source>
</evidence>
<keyword evidence="1" id="KW-0732">Signal</keyword>